<dbReference type="InterPro" id="IPR044538">
    <property type="entry name" value="Vta1-like"/>
</dbReference>
<dbReference type="InterPro" id="IPR041212">
    <property type="entry name" value="Vta1_C"/>
</dbReference>
<evidence type="ECO:0000256" key="3">
    <source>
        <dbReference type="ARBA" id="ARBA00007895"/>
    </source>
</evidence>
<evidence type="ECO:0000256" key="8">
    <source>
        <dbReference type="ARBA" id="ARBA00023136"/>
    </source>
</evidence>
<keyword evidence="4" id="KW-0813">Transport</keyword>
<keyword evidence="13" id="KW-1185">Reference proteome</keyword>
<dbReference type="GO" id="GO:0015031">
    <property type="term" value="P:protein transport"/>
    <property type="evidence" value="ECO:0007669"/>
    <property type="project" value="UniProtKB-KW"/>
</dbReference>
<evidence type="ECO:0000259" key="10">
    <source>
        <dbReference type="Pfam" id="PF04652"/>
    </source>
</evidence>
<name>A0A5E8BBY0_9ASCO</name>
<comment type="subcellular location">
    <subcellularLocation>
        <location evidence="2">Cytoplasm</location>
    </subcellularLocation>
    <subcellularLocation>
        <location evidence="1">Endosome membrane</location>
        <topology evidence="1">Peripheral membrane protein</topology>
    </subcellularLocation>
</comment>
<proteinExistence type="inferred from homology"/>
<evidence type="ECO:0000256" key="7">
    <source>
        <dbReference type="ARBA" id="ARBA00022927"/>
    </source>
</evidence>
<keyword evidence="5" id="KW-0963">Cytoplasm</keyword>
<feature type="region of interest" description="Disordered" evidence="9">
    <location>
        <begin position="173"/>
        <end position="195"/>
    </location>
</feature>
<dbReference type="EMBL" id="CABVLU010000002">
    <property type="protein sequence ID" value="VVT48599.1"/>
    <property type="molecule type" value="Genomic_DNA"/>
</dbReference>
<keyword evidence="7" id="KW-0653">Protein transport</keyword>
<feature type="region of interest" description="Disordered" evidence="9">
    <location>
        <begin position="278"/>
        <end position="297"/>
    </location>
</feature>
<sequence length="378" mass="40578">MSSAAPEKALPPVPPSLKIINPFLLRAHELEQVEPVISYYCKVYAAQEILARNLHRSGDPSVTSFAGDLMDNIEAMRSSNPKLASEDGQGILADDDVARSYVEAFALNVFAKADKEVYDKTSSLATTQRFIAAATFLELLKLFSGEENAVDKDVAEKIKYAKFQAARIAKACKSGENPNDYTPPQPSKSEEEQVDELLADAVASANLDEQNGSAATTSSLTPSAPNGLPDFIDDDISAPQAPTSPSLDNFFVPAPSQAPRSPSPVAPQFPPAAGPIHAYAPTSPSPAPAPAPAHTSLPTYSPPAPAPVPAQEPTGYHHHLTKREVQSILDQSELITVVQKHCKFAISALTYEDMKTAMKELTTAMDLLKKNVPESEFR</sequence>
<evidence type="ECO:0000313" key="13">
    <source>
        <dbReference type="Proteomes" id="UP000398389"/>
    </source>
</evidence>
<dbReference type="Gene3D" id="1.20.5.420">
    <property type="entry name" value="Immunoglobulin FC, subunit C"/>
    <property type="match status" value="1"/>
</dbReference>
<evidence type="ECO:0000256" key="2">
    <source>
        <dbReference type="ARBA" id="ARBA00004496"/>
    </source>
</evidence>
<keyword evidence="8" id="KW-0472">Membrane</keyword>
<evidence type="ECO:0000256" key="9">
    <source>
        <dbReference type="SAM" id="MobiDB-lite"/>
    </source>
</evidence>
<protein>
    <recommendedName>
        <fullName evidence="14">Vta1/callose synthase N-terminal domain-containing protein</fullName>
    </recommendedName>
</protein>
<feature type="domain" description="Vta1/callose synthase N-terminal" evidence="10">
    <location>
        <begin position="20"/>
        <end position="173"/>
    </location>
</feature>
<evidence type="ECO:0000256" key="1">
    <source>
        <dbReference type="ARBA" id="ARBA00004481"/>
    </source>
</evidence>
<dbReference type="PANTHER" id="PTHR46009:SF1">
    <property type="entry name" value="VACUOLAR PROTEIN SORTING-ASSOCIATED PROTEIN VTA1 HOMOLOG"/>
    <property type="match status" value="1"/>
</dbReference>
<feature type="region of interest" description="Disordered" evidence="9">
    <location>
        <begin position="209"/>
        <end position="246"/>
    </location>
</feature>
<accession>A0A5E8BBY0</accession>
<evidence type="ECO:0000256" key="5">
    <source>
        <dbReference type="ARBA" id="ARBA00022490"/>
    </source>
</evidence>
<dbReference type="OrthoDB" id="391137at2759"/>
<organism evidence="12 13">
    <name type="scientific">Magnusiomyces paraingens</name>
    <dbReference type="NCBI Taxonomy" id="2606893"/>
    <lineage>
        <taxon>Eukaryota</taxon>
        <taxon>Fungi</taxon>
        <taxon>Dikarya</taxon>
        <taxon>Ascomycota</taxon>
        <taxon>Saccharomycotina</taxon>
        <taxon>Dipodascomycetes</taxon>
        <taxon>Dipodascales</taxon>
        <taxon>Dipodascaceae</taxon>
        <taxon>Magnusiomyces</taxon>
    </lineage>
</organism>
<dbReference type="GO" id="GO:0032511">
    <property type="term" value="P:late endosome to vacuole transport via multivesicular body sorting pathway"/>
    <property type="evidence" value="ECO:0007669"/>
    <property type="project" value="InterPro"/>
</dbReference>
<dbReference type="InterPro" id="IPR039431">
    <property type="entry name" value="Vta1/CALS_N"/>
</dbReference>
<dbReference type="Proteomes" id="UP000398389">
    <property type="component" value="Unassembled WGS sequence"/>
</dbReference>
<dbReference type="Pfam" id="PF18097">
    <property type="entry name" value="Vta1_C"/>
    <property type="match status" value="1"/>
</dbReference>
<evidence type="ECO:0008006" key="14">
    <source>
        <dbReference type="Google" id="ProtNLM"/>
    </source>
</evidence>
<evidence type="ECO:0000259" key="11">
    <source>
        <dbReference type="Pfam" id="PF18097"/>
    </source>
</evidence>
<feature type="domain" description="Vta1 C-terminal" evidence="11">
    <location>
        <begin position="333"/>
        <end position="368"/>
    </location>
</feature>
<feature type="compositionally biased region" description="Low complexity" evidence="9">
    <location>
        <begin position="213"/>
        <end position="225"/>
    </location>
</feature>
<dbReference type="RefSeq" id="XP_031852469.1">
    <property type="nucleotide sequence ID" value="XM_031996578.1"/>
</dbReference>
<dbReference type="AlphaFoldDB" id="A0A5E8BBY0"/>
<evidence type="ECO:0000313" key="12">
    <source>
        <dbReference type="EMBL" id="VVT48599.1"/>
    </source>
</evidence>
<evidence type="ECO:0000256" key="4">
    <source>
        <dbReference type="ARBA" id="ARBA00022448"/>
    </source>
</evidence>
<dbReference type="InterPro" id="IPR023175">
    <property type="entry name" value="Vta1/CALS_N_sf"/>
</dbReference>
<comment type="similarity">
    <text evidence="3">Belongs to the VTA1 family.</text>
</comment>
<dbReference type="Gene3D" id="1.25.40.270">
    <property type="entry name" value="Vacuolar protein sorting-associated protein vta1"/>
    <property type="match status" value="1"/>
</dbReference>
<dbReference type="PANTHER" id="PTHR46009">
    <property type="entry name" value="VACUOLAR PROTEIN SORTING-ASSOCIATED PROTEIN VTA1 HOMOLOG"/>
    <property type="match status" value="1"/>
</dbReference>
<dbReference type="GeneID" id="43580678"/>
<dbReference type="GO" id="GO:0005771">
    <property type="term" value="C:multivesicular body"/>
    <property type="evidence" value="ECO:0007669"/>
    <property type="project" value="TreeGrafter"/>
</dbReference>
<gene>
    <name evidence="12" type="ORF">SAPINGB_P001858</name>
</gene>
<reference evidence="12 13" key="1">
    <citation type="submission" date="2019-09" db="EMBL/GenBank/DDBJ databases">
        <authorList>
            <person name="Brejova B."/>
        </authorList>
    </citation>
    <scope>NUCLEOTIDE SEQUENCE [LARGE SCALE GENOMIC DNA]</scope>
</reference>
<dbReference type="Pfam" id="PF04652">
    <property type="entry name" value="Vta1"/>
    <property type="match status" value="1"/>
</dbReference>
<dbReference type="GO" id="GO:0010008">
    <property type="term" value="C:endosome membrane"/>
    <property type="evidence" value="ECO:0007669"/>
    <property type="project" value="UniProtKB-SubCell"/>
</dbReference>
<keyword evidence="6" id="KW-0967">Endosome</keyword>
<evidence type="ECO:0000256" key="6">
    <source>
        <dbReference type="ARBA" id="ARBA00022753"/>
    </source>
</evidence>